<dbReference type="AlphaFoldDB" id="A0A3G3JWA0"/>
<dbReference type="InterPro" id="IPR011701">
    <property type="entry name" value="MFS"/>
</dbReference>
<evidence type="ECO:0000256" key="4">
    <source>
        <dbReference type="ARBA" id="ARBA00022692"/>
    </source>
</evidence>
<sequence>MRGRIRMVRKMVFLALAMFSLGTDLFVIGGVLPKLAQGLSVSAAAAGQLVTVFAVTYAVTAPFLSAMAGKYPRKPVMIGAITGFALANLGSAFAVNFAMLLGMRVLAALCAATFSPSLPATAAQLAPAERRGAALAIVNGGLPAALVAGAPLGTWIGQVFGWRWSFLLVFALTITAAVSLWLTLPQLPRAETALVRRKLSFAVTPAYRGGWAVSLGWIIATYELQTYLPQILSSLLKMDAERTSLVLLMNGIASVVGIVLGGLFADRWKPVSTIRYALLLMAASFLIMPFAVHSAIGFTAVVLLWGIGHWGFYPSQQHQLVSPRPTEAGTILAFNSSVVYFGQAIGAGLGGLVYASGGSGIEIAWISAGAALLALAATKTKLYITKNGGMKHDDSIAA</sequence>
<evidence type="ECO:0000313" key="10">
    <source>
        <dbReference type="Proteomes" id="UP000269097"/>
    </source>
</evidence>
<dbReference type="KEGG" id="coh:EAV92_07965"/>
<feature type="transmembrane region" description="Helical" evidence="7">
    <location>
        <begin position="162"/>
        <end position="184"/>
    </location>
</feature>
<keyword evidence="3" id="KW-1003">Cell membrane</keyword>
<comment type="subcellular location">
    <subcellularLocation>
        <location evidence="1">Cell membrane</location>
        <topology evidence="1">Multi-pass membrane protein</topology>
    </subcellularLocation>
</comment>
<feature type="transmembrane region" description="Helical" evidence="7">
    <location>
        <begin position="105"/>
        <end position="126"/>
    </location>
</feature>
<dbReference type="Gene3D" id="1.20.1250.20">
    <property type="entry name" value="MFS general substrate transporter like domains"/>
    <property type="match status" value="1"/>
</dbReference>
<dbReference type="SUPFAM" id="SSF103473">
    <property type="entry name" value="MFS general substrate transporter"/>
    <property type="match status" value="1"/>
</dbReference>
<proteinExistence type="predicted"/>
<feature type="transmembrane region" description="Helical" evidence="7">
    <location>
        <begin position="133"/>
        <end position="156"/>
    </location>
</feature>
<evidence type="ECO:0000256" key="5">
    <source>
        <dbReference type="ARBA" id="ARBA00022989"/>
    </source>
</evidence>
<gene>
    <name evidence="9" type="ORF">EAV92_07965</name>
</gene>
<dbReference type="CDD" id="cd17324">
    <property type="entry name" value="MFS_NepI_like"/>
    <property type="match status" value="1"/>
</dbReference>
<evidence type="ECO:0000256" key="1">
    <source>
        <dbReference type="ARBA" id="ARBA00004651"/>
    </source>
</evidence>
<evidence type="ECO:0000313" key="9">
    <source>
        <dbReference type="EMBL" id="AYQ72508.1"/>
    </source>
</evidence>
<evidence type="ECO:0000256" key="6">
    <source>
        <dbReference type="ARBA" id="ARBA00023136"/>
    </source>
</evidence>
<dbReference type="PANTHER" id="PTHR43124:SF10">
    <property type="entry name" value="PURINE EFFLUX PUMP PBUE"/>
    <property type="match status" value="1"/>
</dbReference>
<keyword evidence="6 7" id="KW-0472">Membrane</keyword>
<keyword evidence="5 7" id="KW-1133">Transmembrane helix</keyword>
<evidence type="ECO:0000256" key="3">
    <source>
        <dbReference type="ARBA" id="ARBA00022475"/>
    </source>
</evidence>
<feature type="transmembrane region" description="Helical" evidence="7">
    <location>
        <begin position="244"/>
        <end position="265"/>
    </location>
</feature>
<dbReference type="PROSITE" id="PS50850">
    <property type="entry name" value="MFS"/>
    <property type="match status" value="1"/>
</dbReference>
<dbReference type="InterPro" id="IPR020846">
    <property type="entry name" value="MFS_dom"/>
</dbReference>
<dbReference type="Pfam" id="PF07690">
    <property type="entry name" value="MFS_1"/>
    <property type="match status" value="1"/>
</dbReference>
<feature type="transmembrane region" description="Helical" evidence="7">
    <location>
        <begin position="12"/>
        <end position="32"/>
    </location>
</feature>
<name>A0A3G3JWA0_9BACL</name>
<accession>A0A3G3JWA0</accession>
<feature type="domain" description="Major facilitator superfamily (MFS) profile" evidence="8">
    <location>
        <begin position="10"/>
        <end position="386"/>
    </location>
</feature>
<feature type="transmembrane region" description="Helical" evidence="7">
    <location>
        <begin position="76"/>
        <end position="99"/>
    </location>
</feature>
<organism evidence="9 10">
    <name type="scientific">Cohnella candidum</name>
    <dbReference type="NCBI Taxonomy" id="2674991"/>
    <lineage>
        <taxon>Bacteria</taxon>
        <taxon>Bacillati</taxon>
        <taxon>Bacillota</taxon>
        <taxon>Bacilli</taxon>
        <taxon>Bacillales</taxon>
        <taxon>Paenibacillaceae</taxon>
        <taxon>Cohnella</taxon>
    </lineage>
</organism>
<dbReference type="Proteomes" id="UP000269097">
    <property type="component" value="Chromosome"/>
</dbReference>
<dbReference type="PANTHER" id="PTHR43124">
    <property type="entry name" value="PURINE EFFLUX PUMP PBUE"/>
    <property type="match status" value="1"/>
</dbReference>
<evidence type="ECO:0000256" key="7">
    <source>
        <dbReference type="SAM" id="Phobius"/>
    </source>
</evidence>
<feature type="transmembrane region" description="Helical" evidence="7">
    <location>
        <begin position="277"/>
        <end position="307"/>
    </location>
</feature>
<dbReference type="GO" id="GO:0022857">
    <property type="term" value="F:transmembrane transporter activity"/>
    <property type="evidence" value="ECO:0007669"/>
    <property type="project" value="InterPro"/>
</dbReference>
<dbReference type="InterPro" id="IPR036259">
    <property type="entry name" value="MFS_trans_sf"/>
</dbReference>
<dbReference type="InterPro" id="IPR050189">
    <property type="entry name" value="MFS_Efflux_Transporters"/>
</dbReference>
<feature type="transmembrane region" description="Helical" evidence="7">
    <location>
        <begin position="44"/>
        <end position="64"/>
    </location>
</feature>
<feature type="transmembrane region" description="Helical" evidence="7">
    <location>
        <begin position="205"/>
        <end position="224"/>
    </location>
</feature>
<protein>
    <submittedName>
        <fullName evidence="9">MFS transporter</fullName>
    </submittedName>
</protein>
<reference evidence="9 10" key="1">
    <citation type="submission" date="2018-10" db="EMBL/GenBank/DDBJ databases">
        <title>Genome Sequence of Cohnella sp.</title>
        <authorList>
            <person name="Srinivasan S."/>
            <person name="Kim M.K."/>
        </authorList>
    </citation>
    <scope>NUCLEOTIDE SEQUENCE [LARGE SCALE GENOMIC DNA]</scope>
    <source>
        <strain evidence="9 10">18JY8-7</strain>
    </source>
</reference>
<keyword evidence="2" id="KW-0813">Transport</keyword>
<evidence type="ECO:0000259" key="8">
    <source>
        <dbReference type="PROSITE" id="PS50850"/>
    </source>
</evidence>
<keyword evidence="4 7" id="KW-0812">Transmembrane</keyword>
<dbReference type="GO" id="GO:0005886">
    <property type="term" value="C:plasma membrane"/>
    <property type="evidence" value="ECO:0007669"/>
    <property type="project" value="UniProtKB-SubCell"/>
</dbReference>
<dbReference type="EMBL" id="CP033433">
    <property type="protein sequence ID" value="AYQ72508.1"/>
    <property type="molecule type" value="Genomic_DNA"/>
</dbReference>
<keyword evidence="10" id="KW-1185">Reference proteome</keyword>
<evidence type="ECO:0000256" key="2">
    <source>
        <dbReference type="ARBA" id="ARBA00022448"/>
    </source>
</evidence>
<feature type="transmembrane region" description="Helical" evidence="7">
    <location>
        <begin position="363"/>
        <end position="384"/>
    </location>
</feature>